<dbReference type="OrthoDB" id="683657at2759"/>
<dbReference type="InterPro" id="IPR036770">
    <property type="entry name" value="Ankyrin_rpt-contain_sf"/>
</dbReference>
<dbReference type="AlphaFoldDB" id="A0A811Q3S8"/>
<dbReference type="EMBL" id="CAJGYO010000009">
    <property type="protein sequence ID" value="CAD6253640.1"/>
    <property type="molecule type" value="Genomic_DNA"/>
</dbReference>
<dbReference type="SUPFAM" id="SSF48403">
    <property type="entry name" value="Ankyrin repeat"/>
    <property type="match status" value="1"/>
</dbReference>
<evidence type="ECO:0000313" key="2">
    <source>
        <dbReference type="Proteomes" id="UP000604825"/>
    </source>
</evidence>
<evidence type="ECO:0000313" key="1">
    <source>
        <dbReference type="EMBL" id="CAD6253640.1"/>
    </source>
</evidence>
<dbReference type="InterPro" id="IPR002110">
    <property type="entry name" value="Ankyrin_rpt"/>
</dbReference>
<organism evidence="1 2">
    <name type="scientific">Miscanthus lutarioriparius</name>
    <dbReference type="NCBI Taxonomy" id="422564"/>
    <lineage>
        <taxon>Eukaryota</taxon>
        <taxon>Viridiplantae</taxon>
        <taxon>Streptophyta</taxon>
        <taxon>Embryophyta</taxon>
        <taxon>Tracheophyta</taxon>
        <taxon>Spermatophyta</taxon>
        <taxon>Magnoliopsida</taxon>
        <taxon>Liliopsida</taxon>
        <taxon>Poales</taxon>
        <taxon>Poaceae</taxon>
        <taxon>PACMAD clade</taxon>
        <taxon>Panicoideae</taxon>
        <taxon>Andropogonodae</taxon>
        <taxon>Andropogoneae</taxon>
        <taxon>Saccharinae</taxon>
        <taxon>Miscanthus</taxon>
    </lineage>
</organism>
<gene>
    <name evidence="1" type="ORF">NCGR_LOCUS37264</name>
</gene>
<dbReference type="Pfam" id="PF12796">
    <property type="entry name" value="Ank_2"/>
    <property type="match status" value="1"/>
</dbReference>
<keyword evidence="2" id="KW-1185">Reference proteome</keyword>
<protein>
    <submittedName>
        <fullName evidence="1">Uncharacterized protein</fullName>
    </submittedName>
</protein>
<dbReference type="SMART" id="SM00248">
    <property type="entry name" value="ANK"/>
    <property type="match status" value="2"/>
</dbReference>
<comment type="caution">
    <text evidence="1">The sequence shown here is derived from an EMBL/GenBank/DDBJ whole genome shotgun (WGS) entry which is preliminary data.</text>
</comment>
<name>A0A811Q3S8_9POAL</name>
<dbReference type="Proteomes" id="UP000604825">
    <property type="component" value="Unassembled WGS sequence"/>
</dbReference>
<reference evidence="1" key="1">
    <citation type="submission" date="2020-10" db="EMBL/GenBank/DDBJ databases">
        <authorList>
            <person name="Han B."/>
            <person name="Lu T."/>
            <person name="Zhao Q."/>
            <person name="Huang X."/>
            <person name="Zhao Y."/>
        </authorList>
    </citation>
    <scope>NUCLEOTIDE SEQUENCE</scope>
</reference>
<dbReference type="PANTHER" id="PTHR24121">
    <property type="entry name" value="NO MECHANORECEPTOR POTENTIAL C, ISOFORM D-RELATED"/>
    <property type="match status" value="1"/>
</dbReference>
<dbReference type="PANTHER" id="PTHR24121:SF21">
    <property type="entry name" value="ANKYRIN REPEAT FAMILY PROTEIN"/>
    <property type="match status" value="1"/>
</dbReference>
<accession>A0A811Q3S8</accession>
<dbReference type="Gene3D" id="1.25.40.20">
    <property type="entry name" value="Ankyrin repeat-containing domain"/>
    <property type="match status" value="1"/>
</dbReference>
<proteinExistence type="predicted"/>
<sequence>MASSMAVLLPPELLLAAKRGDWRNLDDLMSNEGALRPQVTVDIDIEDASVHYGPDTVLHVVASSSSSSSGGDGGAAEEPLMMSATVICSKAQHLMGARNARGDTPLHCVARAGNTEMVSHVIDLARRQDDGGGASVLQVVLRKENRRGETVLHDAIRWGDAEMVRVLVAADDELARFPRNGVSPLYLAILLERDDIAQ</sequence>